<feature type="region of interest" description="Disordered" evidence="1">
    <location>
        <begin position="159"/>
        <end position="192"/>
    </location>
</feature>
<evidence type="ECO:0000256" key="1">
    <source>
        <dbReference type="SAM" id="MobiDB-lite"/>
    </source>
</evidence>
<dbReference type="AlphaFoldDB" id="A0A819V6Z0"/>
<dbReference type="PANTHER" id="PTHR48475">
    <property type="entry name" value="RIBONUCLEASE H"/>
    <property type="match status" value="1"/>
</dbReference>
<evidence type="ECO:0000313" key="3">
    <source>
        <dbReference type="EMBL" id="CAF4104489.1"/>
    </source>
</evidence>
<dbReference type="InterPro" id="IPR005162">
    <property type="entry name" value="Retrotrans_gag_dom"/>
</dbReference>
<comment type="caution">
    <text evidence="3">The sequence shown here is derived from an EMBL/GenBank/DDBJ whole genome shotgun (WGS) entry which is preliminary data.</text>
</comment>
<proteinExistence type="predicted"/>
<dbReference type="InterPro" id="IPR012337">
    <property type="entry name" value="RNaseH-like_sf"/>
</dbReference>
<reference evidence="3" key="1">
    <citation type="submission" date="2021-02" db="EMBL/GenBank/DDBJ databases">
        <authorList>
            <person name="Nowell W R."/>
        </authorList>
    </citation>
    <scope>NUCLEOTIDE SEQUENCE</scope>
</reference>
<dbReference type="Pfam" id="PF03732">
    <property type="entry name" value="Retrotrans_gag"/>
    <property type="match status" value="1"/>
</dbReference>
<accession>A0A819V6Z0</accession>
<organism evidence="3 4">
    <name type="scientific">Adineta steineri</name>
    <dbReference type="NCBI Taxonomy" id="433720"/>
    <lineage>
        <taxon>Eukaryota</taxon>
        <taxon>Metazoa</taxon>
        <taxon>Spiralia</taxon>
        <taxon>Gnathifera</taxon>
        <taxon>Rotifera</taxon>
        <taxon>Eurotatoria</taxon>
        <taxon>Bdelloidea</taxon>
        <taxon>Adinetida</taxon>
        <taxon>Adinetidae</taxon>
        <taxon>Adineta</taxon>
    </lineage>
</organism>
<feature type="region of interest" description="Disordered" evidence="1">
    <location>
        <begin position="1"/>
        <end position="73"/>
    </location>
</feature>
<name>A0A819V6Z0_9BILA</name>
<gene>
    <name evidence="3" type="ORF">OKA104_LOCUS35860</name>
</gene>
<dbReference type="Proteomes" id="UP000663881">
    <property type="component" value="Unassembled WGS sequence"/>
</dbReference>
<dbReference type="InterPro" id="IPR036397">
    <property type="entry name" value="RNaseH_sf"/>
</dbReference>
<evidence type="ECO:0000313" key="4">
    <source>
        <dbReference type="Proteomes" id="UP000663881"/>
    </source>
</evidence>
<dbReference type="EMBL" id="CAJOAY010005349">
    <property type="protein sequence ID" value="CAF4104489.1"/>
    <property type="molecule type" value="Genomic_DNA"/>
</dbReference>
<feature type="domain" description="Retrotransposon gag" evidence="2">
    <location>
        <begin position="268"/>
        <end position="316"/>
    </location>
</feature>
<dbReference type="Gene3D" id="3.30.420.10">
    <property type="entry name" value="Ribonuclease H-like superfamily/Ribonuclease H"/>
    <property type="match status" value="1"/>
</dbReference>
<sequence length="550" mass="62262">MASQRSIGKDIGGQNQPRSRENKRSLSRKPLEFPTYDPSRRYIPKFPSRSTPIPAYTSSPDTPNPILESPSNEELRDVTLEEPMFLVPNNESIGQIPTIYQIPRARSSQRRTRPYGENETLAATIDYLIIDTISEIRDPIETIEHQGETGFPNFLDFPEEDSNFQDFPKAEEGDSGPFEPPENNTNGATPTCPRPNFRFIATMAANRPWLAADVVVVPGAQHPLPKHPEKLFPKFVLDNDITPEDHIKQFMLSLRLLDVQHEDVVCILFPYTFVGQASTWFLSLAPGSIASWQQFETAFISQFGDNKTSGMMVLELSRVMGELKDVMIRLASNSKVHQVIDVIVVDIPEAYGLILSRDWSAKLNGYFATDWSHLWLPFKGQPNKIKVDRERYMKHTVTDLNDTNEPVMFNHSILGNFYFETFFGELEEETSTYTDSNEQSELLQITQTDEPHCTILEDCTNVDTNNSSEIVSIPCDFSLELIDPSIWTLYFDGSKNKEGAGASCLLIDPHGNKTMIACPLEFECMDNVVEYEALLQGLRKALDLNIKCIE</sequence>
<feature type="compositionally biased region" description="Polar residues" evidence="1">
    <location>
        <begin position="48"/>
        <end position="61"/>
    </location>
</feature>
<dbReference type="SUPFAM" id="SSF53098">
    <property type="entry name" value="Ribonuclease H-like"/>
    <property type="match status" value="1"/>
</dbReference>
<dbReference type="GO" id="GO:0003676">
    <property type="term" value="F:nucleic acid binding"/>
    <property type="evidence" value="ECO:0007669"/>
    <property type="project" value="InterPro"/>
</dbReference>
<evidence type="ECO:0000259" key="2">
    <source>
        <dbReference type="Pfam" id="PF03732"/>
    </source>
</evidence>
<protein>
    <recommendedName>
        <fullName evidence="2">Retrotransposon gag domain-containing protein</fullName>
    </recommendedName>
</protein>
<feature type="non-terminal residue" evidence="3">
    <location>
        <position position="1"/>
    </location>
</feature>
<dbReference type="PANTHER" id="PTHR48475:SF1">
    <property type="entry name" value="RNASE H TYPE-1 DOMAIN-CONTAINING PROTEIN"/>
    <property type="match status" value="1"/>
</dbReference>